<feature type="domain" description="RDD" evidence="7">
    <location>
        <begin position="77"/>
        <end position="179"/>
    </location>
</feature>
<evidence type="ECO:0000313" key="8">
    <source>
        <dbReference type="EMBL" id="KIO54046.1"/>
    </source>
</evidence>
<evidence type="ECO:0000313" key="10">
    <source>
        <dbReference type="Proteomes" id="UP000032061"/>
    </source>
</evidence>
<keyword evidence="4 6" id="KW-1133">Transmembrane helix</keyword>
<dbReference type="RefSeq" id="WP_041516177.1">
    <property type="nucleotide sequence ID" value="NZ_JPRK01000004.1"/>
</dbReference>
<dbReference type="OrthoDB" id="762068at2"/>
<dbReference type="Proteomes" id="UP000032061">
    <property type="component" value="Unassembled WGS sequence"/>
</dbReference>
<keyword evidence="11" id="KW-1185">Reference proteome</keyword>
<reference evidence="9 11" key="2">
    <citation type="submission" date="2016-11" db="EMBL/GenBank/DDBJ databases">
        <title>Whole genomes of Flavobacteriaceae.</title>
        <authorList>
            <person name="Stine C."/>
            <person name="Li C."/>
            <person name="Tadesse D."/>
        </authorList>
    </citation>
    <scope>NUCLEOTIDE SEQUENCE [LARGE SCALE GENOMIC DNA]</scope>
    <source>
        <strain evidence="9 11">ATCC 51468</strain>
    </source>
</reference>
<evidence type="ECO:0000313" key="9">
    <source>
        <dbReference type="EMBL" id="OXA86741.1"/>
    </source>
</evidence>
<sequence>MENDFTTVMSGKTDEELIKIVTLNRSKYQEQAIKAAENEIDLRNIDASKFEEISSKINVHEKLVREIENNSVRSVIRFVNFAIDFVVIFILYVIIVPTIESILPLTSRVELSIYRILSLVLFIAFYYISFEYNSQKTLGKIITKTKVVTLDGNKPEFMDIVSRTFCRLIPFDRFSFFFTRNGFHDAISGTKVIKDNV</sequence>
<evidence type="ECO:0000259" key="7">
    <source>
        <dbReference type="Pfam" id="PF06271"/>
    </source>
</evidence>
<keyword evidence="2" id="KW-1003">Cell membrane</keyword>
<gene>
    <name evidence="9" type="ORF">B0A73_13755</name>
    <name evidence="8" type="ORF">IW18_03330</name>
</gene>
<dbReference type="InterPro" id="IPR010432">
    <property type="entry name" value="RDD"/>
</dbReference>
<dbReference type="EMBL" id="JPRK01000004">
    <property type="protein sequence ID" value="KIO54046.1"/>
    <property type="molecule type" value="Genomic_DNA"/>
</dbReference>
<dbReference type="PANTHER" id="PTHR36115">
    <property type="entry name" value="PROLINE-RICH ANTIGEN HOMOLOG-RELATED"/>
    <property type="match status" value="1"/>
</dbReference>
<evidence type="ECO:0000313" key="11">
    <source>
        <dbReference type="Proteomes" id="UP000198302"/>
    </source>
</evidence>
<evidence type="ECO:0000256" key="3">
    <source>
        <dbReference type="ARBA" id="ARBA00022692"/>
    </source>
</evidence>
<comment type="subcellular location">
    <subcellularLocation>
        <location evidence="1">Cell membrane</location>
        <topology evidence="1">Multi-pass membrane protein</topology>
    </subcellularLocation>
</comment>
<dbReference type="PANTHER" id="PTHR36115:SF4">
    <property type="entry name" value="MEMBRANE PROTEIN"/>
    <property type="match status" value="1"/>
</dbReference>
<keyword evidence="3 6" id="KW-0812">Transmembrane</keyword>
<dbReference type="Proteomes" id="UP000198302">
    <property type="component" value="Unassembled WGS sequence"/>
</dbReference>
<evidence type="ECO:0000256" key="5">
    <source>
        <dbReference type="ARBA" id="ARBA00023136"/>
    </source>
</evidence>
<organism evidence="8 10">
    <name type="scientific">Flavobacterium hibernum</name>
    <dbReference type="NCBI Taxonomy" id="37752"/>
    <lineage>
        <taxon>Bacteria</taxon>
        <taxon>Pseudomonadati</taxon>
        <taxon>Bacteroidota</taxon>
        <taxon>Flavobacteriia</taxon>
        <taxon>Flavobacteriales</taxon>
        <taxon>Flavobacteriaceae</taxon>
        <taxon>Flavobacterium</taxon>
    </lineage>
</organism>
<evidence type="ECO:0000256" key="6">
    <source>
        <dbReference type="SAM" id="Phobius"/>
    </source>
</evidence>
<evidence type="ECO:0000256" key="4">
    <source>
        <dbReference type="ARBA" id="ARBA00022989"/>
    </source>
</evidence>
<protein>
    <submittedName>
        <fullName evidence="9">RDD family protein</fullName>
    </submittedName>
</protein>
<proteinExistence type="predicted"/>
<feature type="transmembrane region" description="Helical" evidence="6">
    <location>
        <begin position="111"/>
        <end position="130"/>
    </location>
</feature>
<dbReference type="Pfam" id="PF06271">
    <property type="entry name" value="RDD"/>
    <property type="match status" value="1"/>
</dbReference>
<comment type="caution">
    <text evidence="8">The sequence shown here is derived from an EMBL/GenBank/DDBJ whole genome shotgun (WGS) entry which is preliminary data.</text>
</comment>
<dbReference type="InterPro" id="IPR051791">
    <property type="entry name" value="Pra-immunoreactive"/>
</dbReference>
<dbReference type="GO" id="GO:0005886">
    <property type="term" value="C:plasma membrane"/>
    <property type="evidence" value="ECO:0007669"/>
    <property type="project" value="UniProtKB-SubCell"/>
</dbReference>
<keyword evidence="5 6" id="KW-0472">Membrane</keyword>
<dbReference type="EMBL" id="MUGX01000015">
    <property type="protein sequence ID" value="OXA86741.1"/>
    <property type="molecule type" value="Genomic_DNA"/>
</dbReference>
<reference evidence="8 10" key="1">
    <citation type="submission" date="2015-01" db="EMBL/GenBank/DDBJ databases">
        <title>Genome of Flavobacterium hibernum DSM 12611.</title>
        <authorList>
            <person name="Stropko S.J."/>
            <person name="Pipes S.E."/>
            <person name="Newman J.D."/>
        </authorList>
    </citation>
    <scope>NUCLEOTIDE SEQUENCE [LARGE SCALE GENOMIC DNA]</scope>
    <source>
        <strain evidence="8 10">DSM 12611</strain>
    </source>
</reference>
<evidence type="ECO:0000256" key="2">
    <source>
        <dbReference type="ARBA" id="ARBA00022475"/>
    </source>
</evidence>
<dbReference type="STRING" id="37752.IW18_03330"/>
<dbReference type="AlphaFoldDB" id="A0A0D0F378"/>
<evidence type="ECO:0000256" key="1">
    <source>
        <dbReference type="ARBA" id="ARBA00004651"/>
    </source>
</evidence>
<accession>A0A0D0F378</accession>
<name>A0A0D0F378_9FLAO</name>
<feature type="transmembrane region" description="Helical" evidence="6">
    <location>
        <begin position="78"/>
        <end position="99"/>
    </location>
</feature>